<keyword evidence="4" id="KW-0158">Chromosome</keyword>
<protein>
    <submittedName>
        <fullName evidence="7">Uncharacterized protein</fullName>
    </submittedName>
</protein>
<keyword evidence="8" id="KW-1185">Reference proteome</keyword>
<dbReference type="OMA" id="WIQETHI"/>
<comment type="similarity">
    <text evidence="3">Belongs to the CENP-I/CTF3 family.</text>
</comment>
<dbReference type="GO" id="GO:0005634">
    <property type="term" value="C:nucleus"/>
    <property type="evidence" value="ECO:0007669"/>
    <property type="project" value="UniProtKB-SubCell"/>
</dbReference>
<sequence length="403" mass="45949">MSFTDLLRHLVGSMPGLWRCLALRKLGMRLLLDDEVNDSTLRVVDRYGARELGISIYNLNVIFPQNPVSLIGSKPGMMYLELFGPSEEFLQSLQGSIEAQPSELILSKLSELQNRLRHGLPIISKYLAGYLITWDGLESRQMVFDLIKWAHFDTFADLCSSILLPLSRLYICSNVDTKVRILHAFENLVINMVSVHMERLQQEQNKLETIFGRPKWLDEPLDTFTKFCSHVQSLIMTGLMMEGLDSTSLILQAVSFYNTIITLQVEFSLICLIVPLPPLVRAGLVSMNHIVLSEIALLILRYKKDVIPLLESLGEVDLFSIEIDLLNEMSEIMMDYLWSREDLSKVESHSLISKSNIRENVKSHPGVFPLIEFLCSKLKVNPNKINKKVGSTSNFDKLFTRNR</sequence>
<dbReference type="InParanoid" id="T1HJC3"/>
<dbReference type="PANTHER" id="PTHR48208">
    <property type="entry name" value="CENTROMERE PROTEIN I"/>
    <property type="match status" value="1"/>
</dbReference>
<dbReference type="PANTHER" id="PTHR48208:SF2">
    <property type="entry name" value="CENTROMERE PROTEIN I"/>
    <property type="match status" value="1"/>
</dbReference>
<evidence type="ECO:0000256" key="2">
    <source>
        <dbReference type="ARBA" id="ARBA00004584"/>
    </source>
</evidence>
<evidence type="ECO:0000256" key="1">
    <source>
        <dbReference type="ARBA" id="ARBA00004123"/>
    </source>
</evidence>
<keyword evidence="5" id="KW-0539">Nucleus</keyword>
<dbReference type="Proteomes" id="UP000015103">
    <property type="component" value="Unassembled WGS sequence"/>
</dbReference>
<evidence type="ECO:0000256" key="6">
    <source>
        <dbReference type="ARBA" id="ARBA00023328"/>
    </source>
</evidence>
<evidence type="ECO:0000256" key="3">
    <source>
        <dbReference type="ARBA" id="ARBA00005470"/>
    </source>
</evidence>
<name>T1HJC3_RHOPR</name>
<evidence type="ECO:0000313" key="8">
    <source>
        <dbReference type="Proteomes" id="UP000015103"/>
    </source>
</evidence>
<dbReference type="Pfam" id="PF07778">
    <property type="entry name" value="CENP-I"/>
    <property type="match status" value="1"/>
</dbReference>
<dbReference type="STRING" id="13249.T1HJC3"/>
<proteinExistence type="inferred from homology"/>
<accession>T1HJC3</accession>
<dbReference type="VEuPathDB" id="VectorBase:RPRC004146"/>
<evidence type="ECO:0000256" key="5">
    <source>
        <dbReference type="ARBA" id="ARBA00023242"/>
    </source>
</evidence>
<dbReference type="InterPro" id="IPR012485">
    <property type="entry name" value="CENP-I"/>
</dbReference>
<dbReference type="EMBL" id="ACPB03022860">
    <property type="status" value="NOT_ANNOTATED_CDS"/>
    <property type="molecule type" value="Genomic_DNA"/>
</dbReference>
<evidence type="ECO:0000313" key="7">
    <source>
        <dbReference type="EnsemblMetazoa" id="RPRC004146-PA"/>
    </source>
</evidence>
<dbReference type="GO" id="GO:0000070">
    <property type="term" value="P:mitotic sister chromatid segregation"/>
    <property type="evidence" value="ECO:0007669"/>
    <property type="project" value="TreeGrafter"/>
</dbReference>
<dbReference type="EnsemblMetazoa" id="RPRC004146-RA">
    <property type="protein sequence ID" value="RPRC004146-PA"/>
    <property type="gene ID" value="RPRC004146"/>
</dbReference>
<evidence type="ECO:0000256" key="4">
    <source>
        <dbReference type="ARBA" id="ARBA00022454"/>
    </source>
</evidence>
<dbReference type="GO" id="GO:0034080">
    <property type="term" value="P:CENP-A containing chromatin assembly"/>
    <property type="evidence" value="ECO:0007669"/>
    <property type="project" value="TreeGrafter"/>
</dbReference>
<organism evidence="7 8">
    <name type="scientific">Rhodnius prolixus</name>
    <name type="common">Triatomid bug</name>
    <dbReference type="NCBI Taxonomy" id="13249"/>
    <lineage>
        <taxon>Eukaryota</taxon>
        <taxon>Metazoa</taxon>
        <taxon>Ecdysozoa</taxon>
        <taxon>Arthropoda</taxon>
        <taxon>Hexapoda</taxon>
        <taxon>Insecta</taxon>
        <taxon>Pterygota</taxon>
        <taxon>Neoptera</taxon>
        <taxon>Paraneoptera</taxon>
        <taxon>Hemiptera</taxon>
        <taxon>Heteroptera</taxon>
        <taxon>Panheteroptera</taxon>
        <taxon>Cimicomorpha</taxon>
        <taxon>Reduviidae</taxon>
        <taxon>Triatominae</taxon>
        <taxon>Rhodnius</taxon>
    </lineage>
</organism>
<keyword evidence="6" id="KW-0137">Centromere</keyword>
<dbReference type="AlphaFoldDB" id="T1HJC3"/>
<dbReference type="GO" id="GO:0000939">
    <property type="term" value="C:inner kinetochore"/>
    <property type="evidence" value="ECO:0007669"/>
    <property type="project" value="TreeGrafter"/>
</dbReference>
<comment type="subcellular location">
    <subcellularLocation>
        <location evidence="2">Chromosome</location>
        <location evidence="2">Centromere</location>
    </subcellularLocation>
    <subcellularLocation>
        <location evidence="1">Nucleus</location>
    </subcellularLocation>
</comment>
<reference evidence="7" key="1">
    <citation type="submission" date="2015-05" db="UniProtKB">
        <authorList>
            <consortium name="EnsemblMetazoa"/>
        </authorList>
    </citation>
    <scope>IDENTIFICATION</scope>
</reference>
<dbReference type="HOGENOM" id="CLU_683932_0_0_1"/>